<reference evidence="1 2" key="1">
    <citation type="submission" date="2016-03" db="EMBL/GenBank/DDBJ databases">
        <title>Complete genome sequence of Shewanella psychrophila WP2, a deep sea bacterium isolated from west Pacific sediment.</title>
        <authorList>
            <person name="Xu G."/>
            <person name="Jian H."/>
        </authorList>
    </citation>
    <scope>NUCLEOTIDE SEQUENCE [LARGE SCALE GENOMIC DNA]</scope>
    <source>
        <strain evidence="1 2">WP2</strain>
    </source>
</reference>
<proteinExistence type="predicted"/>
<organism evidence="1 2">
    <name type="scientific">Shewanella psychrophila</name>
    <dbReference type="NCBI Taxonomy" id="225848"/>
    <lineage>
        <taxon>Bacteria</taxon>
        <taxon>Pseudomonadati</taxon>
        <taxon>Pseudomonadota</taxon>
        <taxon>Gammaproteobacteria</taxon>
        <taxon>Alteromonadales</taxon>
        <taxon>Shewanellaceae</taxon>
        <taxon>Shewanella</taxon>
    </lineage>
</organism>
<sequence length="52" mass="5686">MKKTIGIILALSLLSGCAPEIGSKEWCASIKEKPKADWTIKEGKEFASNCIF</sequence>
<evidence type="ECO:0000313" key="1">
    <source>
        <dbReference type="EMBL" id="AQS39049.1"/>
    </source>
</evidence>
<dbReference type="Proteomes" id="UP000189545">
    <property type="component" value="Chromosome"/>
</dbReference>
<dbReference type="PROSITE" id="PS51257">
    <property type="entry name" value="PROKAR_LIPOPROTEIN"/>
    <property type="match status" value="1"/>
</dbReference>
<dbReference type="RefSeq" id="WP_077754011.1">
    <property type="nucleotide sequence ID" value="NZ_CP014782.1"/>
</dbReference>
<dbReference type="EMBL" id="CP014782">
    <property type="protein sequence ID" value="AQS39049.1"/>
    <property type="molecule type" value="Genomic_DNA"/>
</dbReference>
<dbReference type="InterPro" id="IPR021379">
    <property type="entry name" value="DUF3012"/>
</dbReference>
<evidence type="ECO:0008006" key="3">
    <source>
        <dbReference type="Google" id="ProtNLM"/>
    </source>
</evidence>
<dbReference type="Pfam" id="PF11216">
    <property type="entry name" value="DUF3012"/>
    <property type="match status" value="1"/>
</dbReference>
<evidence type="ECO:0000313" key="2">
    <source>
        <dbReference type="Proteomes" id="UP000189545"/>
    </source>
</evidence>
<dbReference type="OrthoDB" id="5609437at2"/>
<accession>A0A1S6HU91</accession>
<dbReference type="AlphaFoldDB" id="A0A1S6HU91"/>
<dbReference type="KEGG" id="spsw:Sps_03934"/>
<name>A0A1S6HU91_9GAMM</name>
<protein>
    <recommendedName>
        <fullName evidence="3">DUF3012 domain-containing protein</fullName>
    </recommendedName>
</protein>
<keyword evidence="2" id="KW-1185">Reference proteome</keyword>
<gene>
    <name evidence="1" type="ORF">Sps_03934</name>
</gene>